<name>A0A0D2FHV9_9EURO</name>
<evidence type="ECO:0000259" key="2">
    <source>
        <dbReference type="Pfam" id="PF06985"/>
    </source>
</evidence>
<organism evidence="3 4">
    <name type="scientific">Rhinocladiella mackenziei CBS 650.93</name>
    <dbReference type="NCBI Taxonomy" id="1442369"/>
    <lineage>
        <taxon>Eukaryota</taxon>
        <taxon>Fungi</taxon>
        <taxon>Dikarya</taxon>
        <taxon>Ascomycota</taxon>
        <taxon>Pezizomycotina</taxon>
        <taxon>Eurotiomycetes</taxon>
        <taxon>Chaetothyriomycetidae</taxon>
        <taxon>Chaetothyriales</taxon>
        <taxon>Herpotrichiellaceae</taxon>
        <taxon>Rhinocladiella</taxon>
    </lineage>
</organism>
<dbReference type="RefSeq" id="XP_013268683.1">
    <property type="nucleotide sequence ID" value="XM_013413229.1"/>
</dbReference>
<proteinExistence type="predicted"/>
<reference evidence="3 4" key="1">
    <citation type="submission" date="2015-01" db="EMBL/GenBank/DDBJ databases">
        <title>The Genome Sequence of Rhinocladiella mackenzie CBS 650.93.</title>
        <authorList>
            <consortium name="The Broad Institute Genomics Platform"/>
            <person name="Cuomo C."/>
            <person name="de Hoog S."/>
            <person name="Gorbushina A."/>
            <person name="Stielow B."/>
            <person name="Teixiera M."/>
            <person name="Abouelleil A."/>
            <person name="Chapman S.B."/>
            <person name="Priest M."/>
            <person name="Young S.K."/>
            <person name="Wortman J."/>
            <person name="Nusbaum C."/>
            <person name="Birren B."/>
        </authorList>
    </citation>
    <scope>NUCLEOTIDE SEQUENCE [LARGE SCALE GENOMIC DNA]</scope>
    <source>
        <strain evidence="3 4">CBS 650.93</strain>
    </source>
</reference>
<dbReference type="PANTHER" id="PTHR39596:SF2">
    <property type="entry name" value="HET DOMAIN PROTEIN (AFU_ORTHOLOGUE AFUA_1G17550)-RELATED"/>
    <property type="match status" value="1"/>
</dbReference>
<dbReference type="InterPro" id="IPR010730">
    <property type="entry name" value="HET"/>
</dbReference>
<accession>A0A0D2FHV9</accession>
<dbReference type="HOGENOM" id="CLU_009388_3_0_1"/>
<dbReference type="GeneID" id="25297344"/>
<dbReference type="AlphaFoldDB" id="A0A0D2FHV9"/>
<dbReference type="PANTHER" id="PTHR39596">
    <property type="match status" value="1"/>
</dbReference>
<evidence type="ECO:0000256" key="1">
    <source>
        <dbReference type="SAM" id="MobiDB-lite"/>
    </source>
</evidence>
<dbReference type="Pfam" id="PF06985">
    <property type="entry name" value="HET"/>
    <property type="match status" value="1"/>
</dbReference>
<dbReference type="Proteomes" id="UP000053617">
    <property type="component" value="Unassembled WGS sequence"/>
</dbReference>
<evidence type="ECO:0000313" key="4">
    <source>
        <dbReference type="Proteomes" id="UP000053617"/>
    </source>
</evidence>
<evidence type="ECO:0000313" key="3">
    <source>
        <dbReference type="EMBL" id="KIX01547.1"/>
    </source>
</evidence>
<feature type="region of interest" description="Disordered" evidence="1">
    <location>
        <begin position="719"/>
        <end position="741"/>
    </location>
</feature>
<dbReference type="OrthoDB" id="2426273at2759"/>
<gene>
    <name evidence="3" type="ORF">Z518_09273</name>
</gene>
<feature type="domain" description="Heterokaryon incompatibility" evidence="2">
    <location>
        <begin position="308"/>
        <end position="399"/>
    </location>
</feature>
<dbReference type="VEuPathDB" id="FungiDB:Z518_09273"/>
<sequence length="754" mass="85505">MDHLYELVPDESQTESKLPQVQIPFLCQYEYDSDCEFSDYPSRAGFDKDRFLRLDFSERSPAETAAFLQTWLYFGLLSRVLRIPISMEDFVNRDHRSPTVTTRTSLPLYLERWSKRAKPKLVDQMEADIEEARSYVHCMLKAGESCPLPQEVVLSIMILGPTLSSAIDLKIERFPPKNHTTIDDWGISPLVKDRLLRQGWCINDIQRLCSTISVPTALFASSIPRREVIPNEQHGSCLPHACVARNIDEATYKTQHVDPNCPCSPVMAPLDQVKDVLQNGDIPVIIIKPGADSSTLELEASSDRKARYVAISHVWADGLGCTENSLPQCQLLRLHSLCEELSSGSTRVFSSFKNLLRKSEQPLGLWIDTLCVPREKLFRRLAIARMSATYARANKVAILDSELLSFSKGLPEREILLRMVGSGWMRRVWTMQEGALGSKDLHIKLVDGVVRFSDAIEALRKSAKTRSLATSLVDRDATIFFEEFDQLRKAHSKSHWQDGERVPAIAASLRILNDRSTTKEGDAYICLAGMMALESDIIRDLDAAPVEERTRKLLANVRLWPKAIIFSPGVKLQEEGYRWACTSFWRSKFAFREFNETGEIREGLGLRVEFQGFELDPFDLPNDHFLFQSVHTKIWYKATYDPSSRPFPELTSTAQPHKFGIICPQREVVRHGPGGTQVPAALVSIPARKWSLKEQFTEDAGAIHCVYLSQIMLSTPTEADFQHNTPRGSARRPNNTNEPRGMSIVYTPQIWYIK</sequence>
<keyword evidence="4" id="KW-1185">Reference proteome</keyword>
<protein>
    <recommendedName>
        <fullName evidence="2">Heterokaryon incompatibility domain-containing protein</fullName>
    </recommendedName>
</protein>
<dbReference type="EMBL" id="KN847481">
    <property type="protein sequence ID" value="KIX01547.1"/>
    <property type="molecule type" value="Genomic_DNA"/>
</dbReference>
<dbReference type="STRING" id="1442369.A0A0D2FHV9"/>
<feature type="compositionally biased region" description="Polar residues" evidence="1">
    <location>
        <begin position="719"/>
        <end position="738"/>
    </location>
</feature>